<gene>
    <name evidence="2" type="ORF">NC998_24495</name>
</gene>
<dbReference type="EMBL" id="JAMPKM010000023">
    <property type="protein sequence ID" value="MEP0820262.1"/>
    <property type="molecule type" value="Genomic_DNA"/>
</dbReference>
<proteinExistence type="predicted"/>
<protein>
    <submittedName>
        <fullName evidence="2">Uncharacterized protein</fullName>
    </submittedName>
</protein>
<reference evidence="2 3" key="1">
    <citation type="submission" date="2022-04" db="EMBL/GenBank/DDBJ databases">
        <title>Positive selection, recombination, and allopatry shape intraspecific diversity of widespread and dominant cyanobacteria.</title>
        <authorList>
            <person name="Wei J."/>
            <person name="Shu W."/>
            <person name="Hu C."/>
        </authorList>
    </citation>
    <scope>NUCLEOTIDE SEQUENCE [LARGE SCALE GENOMIC DNA]</scope>
    <source>
        <strain evidence="2 3">GB2-A4</strain>
    </source>
</reference>
<accession>A0ABV0JEP6</accession>
<organism evidence="2 3">
    <name type="scientific">Trichocoleus desertorum GB2-A4</name>
    <dbReference type="NCBI Taxonomy" id="2933944"/>
    <lineage>
        <taxon>Bacteria</taxon>
        <taxon>Bacillati</taxon>
        <taxon>Cyanobacteriota</taxon>
        <taxon>Cyanophyceae</taxon>
        <taxon>Leptolyngbyales</taxon>
        <taxon>Trichocoleusaceae</taxon>
        <taxon>Trichocoleus</taxon>
    </lineage>
</organism>
<evidence type="ECO:0000313" key="2">
    <source>
        <dbReference type="EMBL" id="MEP0820262.1"/>
    </source>
</evidence>
<feature type="region of interest" description="Disordered" evidence="1">
    <location>
        <begin position="1"/>
        <end position="23"/>
    </location>
</feature>
<evidence type="ECO:0000256" key="1">
    <source>
        <dbReference type="SAM" id="MobiDB-lite"/>
    </source>
</evidence>
<dbReference type="Proteomes" id="UP001464891">
    <property type="component" value="Unassembled WGS sequence"/>
</dbReference>
<comment type="caution">
    <text evidence="2">The sequence shown here is derived from an EMBL/GenBank/DDBJ whole genome shotgun (WGS) entry which is preliminary data.</text>
</comment>
<name>A0ABV0JEP6_9CYAN</name>
<evidence type="ECO:0000313" key="3">
    <source>
        <dbReference type="Proteomes" id="UP001464891"/>
    </source>
</evidence>
<feature type="compositionally biased region" description="Basic and acidic residues" evidence="1">
    <location>
        <begin position="1"/>
        <end position="19"/>
    </location>
</feature>
<sequence>MPEAIYERTRKLKPSDRTSEPQSIDFHSWLRQIQTNRNITMNPYQQELVKLIGGQIYQAGLTHEGYPYLIVKQSNAEAFFYVIVQANPEGTNSGFLHITERTQTPI</sequence>
<keyword evidence="3" id="KW-1185">Reference proteome</keyword>